<feature type="compositionally biased region" description="Gly residues" evidence="1">
    <location>
        <begin position="1"/>
        <end position="18"/>
    </location>
</feature>
<sequence length="206" mass="22127">MLGPEGPGGGRGGGGGWAGSRKNPEEMRSWQVYMFEGRAHLRLAVASCCRHRGQRRYRFLAVIRTLPGDANPALSLSSPSPLPLLSLSSPSPHPLLSLSSPSLLPLLSFSSPSSPKERPVTSVHRGGPSDQPHRSGPCQYSTPGPQTPTSPVTTVTQAPSETWLPDPAAGIFRTGWRWPHPDCPGCHTSKPLAHIKGRQRRVQTVD</sequence>
<dbReference type="AlphaFoldDB" id="A0AAV2LDT1"/>
<gene>
    <name evidence="2" type="ORF">KC01_LOCUS26961</name>
</gene>
<name>A0AAV2LDT1_KNICA</name>
<reference evidence="2 3" key="1">
    <citation type="submission" date="2024-04" db="EMBL/GenBank/DDBJ databases">
        <authorList>
            <person name="Waldvogel A.-M."/>
            <person name="Schoenle A."/>
        </authorList>
    </citation>
    <scope>NUCLEOTIDE SEQUENCE [LARGE SCALE GENOMIC DNA]</scope>
</reference>
<feature type="region of interest" description="Disordered" evidence="1">
    <location>
        <begin position="1"/>
        <end position="22"/>
    </location>
</feature>
<feature type="region of interest" description="Disordered" evidence="1">
    <location>
        <begin position="109"/>
        <end position="166"/>
    </location>
</feature>
<accession>A0AAV2LDT1</accession>
<proteinExistence type="predicted"/>
<dbReference type="EMBL" id="OZ035844">
    <property type="protein sequence ID" value="CAL1598594.1"/>
    <property type="molecule type" value="Genomic_DNA"/>
</dbReference>
<organism evidence="2 3">
    <name type="scientific">Knipowitschia caucasica</name>
    <name type="common">Caucasian dwarf goby</name>
    <name type="synonym">Pomatoschistus caucasicus</name>
    <dbReference type="NCBI Taxonomy" id="637954"/>
    <lineage>
        <taxon>Eukaryota</taxon>
        <taxon>Metazoa</taxon>
        <taxon>Chordata</taxon>
        <taxon>Craniata</taxon>
        <taxon>Vertebrata</taxon>
        <taxon>Euteleostomi</taxon>
        <taxon>Actinopterygii</taxon>
        <taxon>Neopterygii</taxon>
        <taxon>Teleostei</taxon>
        <taxon>Neoteleostei</taxon>
        <taxon>Acanthomorphata</taxon>
        <taxon>Gobiaria</taxon>
        <taxon>Gobiiformes</taxon>
        <taxon>Gobioidei</taxon>
        <taxon>Gobiidae</taxon>
        <taxon>Gobiinae</taxon>
        <taxon>Knipowitschia</taxon>
    </lineage>
</organism>
<evidence type="ECO:0000256" key="1">
    <source>
        <dbReference type="SAM" id="MobiDB-lite"/>
    </source>
</evidence>
<keyword evidence="3" id="KW-1185">Reference proteome</keyword>
<feature type="compositionally biased region" description="Low complexity" evidence="1">
    <location>
        <begin position="141"/>
        <end position="157"/>
    </location>
</feature>
<dbReference type="Proteomes" id="UP001497482">
    <property type="component" value="Chromosome 22"/>
</dbReference>
<protein>
    <submittedName>
        <fullName evidence="2">Uncharacterized protein</fullName>
    </submittedName>
</protein>
<evidence type="ECO:0000313" key="3">
    <source>
        <dbReference type="Proteomes" id="UP001497482"/>
    </source>
</evidence>
<evidence type="ECO:0000313" key="2">
    <source>
        <dbReference type="EMBL" id="CAL1598594.1"/>
    </source>
</evidence>